<dbReference type="RefSeq" id="XP_018023293.1">
    <property type="nucleotide sequence ID" value="XM_018167804.2"/>
</dbReference>
<evidence type="ECO:0000313" key="2">
    <source>
        <dbReference type="RefSeq" id="XP_018023293.1"/>
    </source>
</evidence>
<dbReference type="GeneID" id="108679201"/>
<dbReference type="CTD" id="46074"/>
<protein>
    <submittedName>
        <fullName evidence="2">Uncharacterized protein LOC108679201 isoform X1</fullName>
    </submittedName>
</protein>
<dbReference type="OrthoDB" id="16729at2759"/>
<accession>A0A8B7PB31</accession>
<dbReference type="PANTHER" id="PTHR28360:SF1">
    <property type="entry name" value="DYNACTIN SUBUNIT 3"/>
    <property type="match status" value="1"/>
</dbReference>
<keyword evidence="1" id="KW-1185">Reference proteome</keyword>
<dbReference type="GO" id="GO:0005869">
    <property type="term" value="C:dynactin complex"/>
    <property type="evidence" value="ECO:0007669"/>
    <property type="project" value="InterPro"/>
</dbReference>
<reference evidence="2" key="1">
    <citation type="submission" date="2025-08" db="UniProtKB">
        <authorList>
            <consortium name="RefSeq"/>
        </authorList>
    </citation>
    <scope>IDENTIFICATION</scope>
    <source>
        <tissue evidence="2">Whole organism</tissue>
    </source>
</reference>
<organism evidence="1 2">
    <name type="scientific">Hyalella azteca</name>
    <name type="common">Amphipod</name>
    <dbReference type="NCBI Taxonomy" id="294128"/>
    <lineage>
        <taxon>Eukaryota</taxon>
        <taxon>Metazoa</taxon>
        <taxon>Ecdysozoa</taxon>
        <taxon>Arthropoda</taxon>
        <taxon>Crustacea</taxon>
        <taxon>Multicrustacea</taxon>
        <taxon>Malacostraca</taxon>
        <taxon>Eumalacostraca</taxon>
        <taxon>Peracarida</taxon>
        <taxon>Amphipoda</taxon>
        <taxon>Senticaudata</taxon>
        <taxon>Talitrida</taxon>
        <taxon>Talitroidea</taxon>
        <taxon>Hyalellidae</taxon>
        <taxon>Hyalella</taxon>
    </lineage>
</organism>
<dbReference type="Proteomes" id="UP000694843">
    <property type="component" value="Unplaced"/>
</dbReference>
<name>A0A8B7PB31_HYAAZ</name>
<evidence type="ECO:0000313" key="1">
    <source>
        <dbReference type="Proteomes" id="UP000694843"/>
    </source>
</evidence>
<dbReference type="PANTHER" id="PTHR28360">
    <property type="entry name" value="DYNACTIN SUBUNIT 3"/>
    <property type="match status" value="1"/>
</dbReference>
<sequence length="118" mass="13260">MFGSAPRDTNYPEVISTLAVLSTDLGNALSTRDRMMAVMKRLDELDEYLDPCYGTSASQLPVGTLSDVLLSQEQHWQQQHQRLQHLTQLRPVLNSQPIADCMADGEKLIELTSRNSEQ</sequence>
<dbReference type="AlphaFoldDB" id="A0A8B7PB31"/>
<dbReference type="KEGG" id="hazt:108679201"/>
<dbReference type="GO" id="GO:0061640">
    <property type="term" value="P:cytoskeleton-dependent cytokinesis"/>
    <property type="evidence" value="ECO:0007669"/>
    <property type="project" value="InterPro"/>
</dbReference>
<proteinExistence type="predicted"/>
<gene>
    <name evidence="2" type="primary">LOC108679201</name>
</gene>
<dbReference type="InterPro" id="IPR009991">
    <property type="entry name" value="DCTN3"/>
</dbReference>
<dbReference type="Pfam" id="PF07426">
    <property type="entry name" value="Dynactin_p22"/>
    <property type="match status" value="1"/>
</dbReference>